<organism evidence="1 2">
    <name type="scientific">Cyclocybe aegerita</name>
    <name type="common">Black poplar mushroom</name>
    <name type="synonym">Agrocybe aegerita</name>
    <dbReference type="NCBI Taxonomy" id="1973307"/>
    <lineage>
        <taxon>Eukaryota</taxon>
        <taxon>Fungi</taxon>
        <taxon>Dikarya</taxon>
        <taxon>Basidiomycota</taxon>
        <taxon>Agaricomycotina</taxon>
        <taxon>Agaricomycetes</taxon>
        <taxon>Agaricomycetidae</taxon>
        <taxon>Agaricales</taxon>
        <taxon>Agaricineae</taxon>
        <taxon>Bolbitiaceae</taxon>
        <taxon>Cyclocybe</taxon>
    </lineage>
</organism>
<dbReference type="EMBL" id="CACVBS010000094">
    <property type="protein sequence ID" value="CAA7270687.1"/>
    <property type="molecule type" value="Genomic_DNA"/>
</dbReference>
<dbReference type="OrthoDB" id="3270987at2759"/>
<dbReference type="Proteomes" id="UP000467700">
    <property type="component" value="Unassembled WGS sequence"/>
</dbReference>
<sequence>MNTGSPSLGASARKAGLTKTPRCSHYNNRACKFCSEVDALEGRIHQAQLLLSDLFEAHRDLMSLDNDVHDPMRNLPPEVVSLVFVFCTTAGHPANREYDENTRRKVQPPLLLGAVCRRWREVAWSTPALWTRICVVIRSVNPHCQVGTAERWLSRSGQLPLSIHIRFPAGDILDPPSPRPHPIIPLLNRYSSRWAELDIDVVSFGLLRHLFGDLIEGASILKTLSIGRRATYARPTAAFSIRNFTPSPHVVKIYSISFRLIGISWANVTHVELGMIFIDESYQLFRLAPQLMNCWFNLVDEGAGGFGMPDDIVVLQHLQRLKLSEFYSKPLVEPFFAQLGCPSLTSLEWGGVYDVSSLPPFLARSSCPLTFIDLSGVGGTEEELINLFYGTPFVTTLKLCFVPAGDAFLELLASTVFSSVDSEDESTFLPNLRRLEFRNDKHFSWSSVPPIFRLEPPSPDSIRRPLESLSLDKYFELNWDPIIDFIDEETLSEILRIRERGVELIMIAYGFGGVDIVKASLEHHREQKRKRLLKKTAP</sequence>
<name>A0A8S0WT93_CYCAE</name>
<dbReference type="Gene3D" id="3.80.10.10">
    <property type="entry name" value="Ribonuclease Inhibitor"/>
    <property type="match status" value="1"/>
</dbReference>
<dbReference type="Gene3D" id="1.20.1280.50">
    <property type="match status" value="1"/>
</dbReference>
<evidence type="ECO:0000313" key="1">
    <source>
        <dbReference type="EMBL" id="CAA7270687.1"/>
    </source>
</evidence>
<dbReference type="InterPro" id="IPR032675">
    <property type="entry name" value="LRR_dom_sf"/>
</dbReference>
<evidence type="ECO:0000313" key="2">
    <source>
        <dbReference type="Proteomes" id="UP000467700"/>
    </source>
</evidence>
<gene>
    <name evidence="1" type="ORF">AAE3_LOCUS12941</name>
</gene>
<evidence type="ECO:0008006" key="3">
    <source>
        <dbReference type="Google" id="ProtNLM"/>
    </source>
</evidence>
<dbReference type="SUPFAM" id="SSF52047">
    <property type="entry name" value="RNI-like"/>
    <property type="match status" value="1"/>
</dbReference>
<keyword evidence="2" id="KW-1185">Reference proteome</keyword>
<reference evidence="1 2" key="1">
    <citation type="submission" date="2020-01" db="EMBL/GenBank/DDBJ databases">
        <authorList>
            <person name="Gupta K D."/>
        </authorList>
    </citation>
    <scope>NUCLEOTIDE SEQUENCE [LARGE SCALE GENOMIC DNA]</scope>
</reference>
<proteinExistence type="predicted"/>
<protein>
    <recommendedName>
        <fullName evidence="3">F-box domain-containing protein</fullName>
    </recommendedName>
</protein>
<dbReference type="AlphaFoldDB" id="A0A8S0WT93"/>
<comment type="caution">
    <text evidence="1">The sequence shown here is derived from an EMBL/GenBank/DDBJ whole genome shotgun (WGS) entry which is preliminary data.</text>
</comment>
<accession>A0A8S0WT93</accession>